<dbReference type="InterPro" id="IPR016156">
    <property type="entry name" value="FAD/NAD-linked_Rdtase_dimer_sf"/>
</dbReference>
<comment type="caution">
    <text evidence="7">The sequence shown here is derived from an EMBL/GenBank/DDBJ whole genome shotgun (WGS) entry which is preliminary data.</text>
</comment>
<reference evidence="7 8" key="1">
    <citation type="submission" date="2023-03" db="EMBL/GenBank/DDBJ databases">
        <title>YIM 133296 draft genome.</title>
        <authorList>
            <person name="Xiong L."/>
        </authorList>
    </citation>
    <scope>NUCLEOTIDE SEQUENCE [LARGE SCALE GENOMIC DNA]</scope>
    <source>
        <strain evidence="7 8">YIM 133296</strain>
    </source>
</reference>
<dbReference type="Pfam" id="PF07992">
    <property type="entry name" value="Pyr_redox_2"/>
    <property type="match status" value="1"/>
</dbReference>
<keyword evidence="4" id="KW-0560">Oxidoreductase</keyword>
<dbReference type="Pfam" id="PF14759">
    <property type="entry name" value="Reductase_C"/>
    <property type="match status" value="1"/>
</dbReference>
<evidence type="ECO:0000256" key="3">
    <source>
        <dbReference type="ARBA" id="ARBA00022827"/>
    </source>
</evidence>
<evidence type="ECO:0000256" key="1">
    <source>
        <dbReference type="ARBA" id="ARBA00001974"/>
    </source>
</evidence>
<feature type="domain" description="Reductase C-terminal" evidence="6">
    <location>
        <begin position="324"/>
        <end position="406"/>
    </location>
</feature>
<protein>
    <submittedName>
        <fullName evidence="7">FAD-dependent oxidoreductase</fullName>
    </submittedName>
</protein>
<dbReference type="InterPro" id="IPR050446">
    <property type="entry name" value="FAD-oxidoreductase/Apoptosis"/>
</dbReference>
<dbReference type="InterPro" id="IPR023753">
    <property type="entry name" value="FAD/NAD-binding_dom"/>
</dbReference>
<dbReference type="PANTHER" id="PTHR43557:SF2">
    <property type="entry name" value="RIESKE DOMAIN-CONTAINING PROTEIN-RELATED"/>
    <property type="match status" value="1"/>
</dbReference>
<organism evidence="7 8">
    <name type="scientific">Luteipulveratus flavus</name>
    <dbReference type="NCBI Taxonomy" id="3031728"/>
    <lineage>
        <taxon>Bacteria</taxon>
        <taxon>Bacillati</taxon>
        <taxon>Actinomycetota</taxon>
        <taxon>Actinomycetes</taxon>
        <taxon>Micrococcales</taxon>
        <taxon>Dermacoccaceae</taxon>
        <taxon>Luteipulveratus</taxon>
    </lineage>
</organism>
<keyword evidence="2" id="KW-0285">Flavoprotein</keyword>
<dbReference type="InterPro" id="IPR036188">
    <property type="entry name" value="FAD/NAD-bd_sf"/>
</dbReference>
<proteinExistence type="predicted"/>
<dbReference type="EMBL" id="JAROAV010000010">
    <property type="protein sequence ID" value="MDF8263247.1"/>
    <property type="molecule type" value="Genomic_DNA"/>
</dbReference>
<dbReference type="InterPro" id="IPR028202">
    <property type="entry name" value="Reductase_C"/>
</dbReference>
<dbReference type="Proteomes" id="UP001528912">
    <property type="component" value="Unassembled WGS sequence"/>
</dbReference>
<gene>
    <name evidence="7" type="ORF">P4R38_03165</name>
</gene>
<keyword evidence="3" id="KW-0274">FAD</keyword>
<sequence>MTSTDERTIVVVGGGLAGAKAVEALREQGFDGSLVLLAAEDRLPYERPPLSKEYLQTGEGLDDTTVHPREWYDEQRIDLRLGQRATGFDPAARTVTTSAGEHLAYDVLLLATGAQPRTLDLPGADLDGVLTLRTVADSDRLRAAFTEDARVVVVGGGWIGLETAAAARTAGASVTVLESLELPLLRVLGPRMATMFAQLHREHGVDLRTETEVEGFEGDGSVTGVRLRSGEVLPADVVVVGVGAAPDVELAEAAGLRIDNGVVTDAHGQTSDEHVYAVGDVAQYPDALSGKHIRVEHWANALNHPAAVASGMLGKDATYDDLPYFFTDQYDLGMEYVGLGEASDDVVVRGDLDKRELIAFWVRDGRVRAGMNVNVWDVVDDVKALIRSEKPVDLQRLADPDVPLTSV</sequence>
<evidence type="ECO:0000256" key="4">
    <source>
        <dbReference type="ARBA" id="ARBA00023002"/>
    </source>
</evidence>
<dbReference type="Gene3D" id="3.30.390.30">
    <property type="match status" value="1"/>
</dbReference>
<dbReference type="RefSeq" id="WP_277191014.1">
    <property type="nucleotide sequence ID" value="NZ_JAROAV010000010.1"/>
</dbReference>
<feature type="domain" description="FAD/NAD(P)-binding" evidence="5">
    <location>
        <begin position="8"/>
        <end position="302"/>
    </location>
</feature>
<evidence type="ECO:0000313" key="8">
    <source>
        <dbReference type="Proteomes" id="UP001528912"/>
    </source>
</evidence>
<comment type="cofactor">
    <cofactor evidence="1">
        <name>FAD</name>
        <dbReference type="ChEBI" id="CHEBI:57692"/>
    </cofactor>
</comment>
<dbReference type="Gene3D" id="3.50.50.60">
    <property type="entry name" value="FAD/NAD(P)-binding domain"/>
    <property type="match status" value="2"/>
</dbReference>
<evidence type="ECO:0000256" key="2">
    <source>
        <dbReference type="ARBA" id="ARBA00022630"/>
    </source>
</evidence>
<accession>A0ABT6C4M5</accession>
<name>A0ABT6C4M5_9MICO</name>
<dbReference type="SUPFAM" id="SSF51905">
    <property type="entry name" value="FAD/NAD(P)-binding domain"/>
    <property type="match status" value="1"/>
</dbReference>
<evidence type="ECO:0000313" key="7">
    <source>
        <dbReference type="EMBL" id="MDF8263247.1"/>
    </source>
</evidence>
<dbReference type="PRINTS" id="PR00411">
    <property type="entry name" value="PNDRDTASEI"/>
</dbReference>
<evidence type="ECO:0000259" key="5">
    <source>
        <dbReference type="Pfam" id="PF07992"/>
    </source>
</evidence>
<dbReference type="PRINTS" id="PR00368">
    <property type="entry name" value="FADPNR"/>
</dbReference>
<keyword evidence="8" id="KW-1185">Reference proteome</keyword>
<dbReference type="SUPFAM" id="SSF55424">
    <property type="entry name" value="FAD/NAD-linked reductases, dimerisation (C-terminal) domain"/>
    <property type="match status" value="1"/>
</dbReference>
<evidence type="ECO:0000259" key="6">
    <source>
        <dbReference type="Pfam" id="PF14759"/>
    </source>
</evidence>
<dbReference type="PANTHER" id="PTHR43557">
    <property type="entry name" value="APOPTOSIS-INDUCING FACTOR 1"/>
    <property type="match status" value="1"/>
</dbReference>